<proteinExistence type="predicted"/>
<evidence type="ECO:0000256" key="1">
    <source>
        <dbReference type="SAM" id="MobiDB-lite"/>
    </source>
</evidence>
<protein>
    <submittedName>
        <fullName evidence="2">Uncharacterized protein</fullName>
    </submittedName>
</protein>
<gene>
    <name evidence="2" type="ORF">B296_00024961</name>
</gene>
<evidence type="ECO:0000313" key="2">
    <source>
        <dbReference type="EMBL" id="RRT75308.1"/>
    </source>
</evidence>
<reference evidence="2 3" key="1">
    <citation type="journal article" date="2014" name="Agronomy (Basel)">
        <title>A Draft Genome Sequence for Ensete ventricosum, the Drought-Tolerant Tree Against Hunger.</title>
        <authorList>
            <person name="Harrison J."/>
            <person name="Moore K.A."/>
            <person name="Paszkiewicz K."/>
            <person name="Jones T."/>
            <person name="Grant M."/>
            <person name="Ambacheew D."/>
            <person name="Muzemil S."/>
            <person name="Studholme D.J."/>
        </authorList>
    </citation>
    <scope>NUCLEOTIDE SEQUENCE [LARGE SCALE GENOMIC DNA]</scope>
</reference>
<feature type="compositionally biased region" description="Basic and acidic residues" evidence="1">
    <location>
        <begin position="1"/>
        <end position="15"/>
    </location>
</feature>
<feature type="region of interest" description="Disordered" evidence="1">
    <location>
        <begin position="1"/>
        <end position="23"/>
    </location>
</feature>
<feature type="region of interest" description="Disordered" evidence="1">
    <location>
        <begin position="37"/>
        <end position="61"/>
    </location>
</feature>
<organism evidence="2 3">
    <name type="scientific">Ensete ventricosum</name>
    <name type="common">Abyssinian banana</name>
    <name type="synonym">Musa ensete</name>
    <dbReference type="NCBI Taxonomy" id="4639"/>
    <lineage>
        <taxon>Eukaryota</taxon>
        <taxon>Viridiplantae</taxon>
        <taxon>Streptophyta</taxon>
        <taxon>Embryophyta</taxon>
        <taxon>Tracheophyta</taxon>
        <taxon>Spermatophyta</taxon>
        <taxon>Magnoliopsida</taxon>
        <taxon>Liliopsida</taxon>
        <taxon>Zingiberales</taxon>
        <taxon>Musaceae</taxon>
        <taxon>Ensete</taxon>
    </lineage>
</organism>
<dbReference type="Proteomes" id="UP000287651">
    <property type="component" value="Unassembled WGS sequence"/>
</dbReference>
<name>A0A427AGE6_ENSVE</name>
<sequence length="148" mass="16971">MRKLDQKQRTEDRKGRIPYGRGRWEVDLGPTNIENGVDAVAESAPEPLVGGRTDGKSRRNLHGCEEEAIEIEIEIEESQRLVRMERGERRILNRAWSWDRWGRELLLTVFLTLRSSSNSLQDSRNDLTAADVVGHSDDKLRRPHSLVG</sequence>
<comment type="caution">
    <text evidence="2">The sequence shown here is derived from an EMBL/GenBank/DDBJ whole genome shotgun (WGS) entry which is preliminary data.</text>
</comment>
<evidence type="ECO:0000313" key="3">
    <source>
        <dbReference type="Proteomes" id="UP000287651"/>
    </source>
</evidence>
<dbReference type="AlphaFoldDB" id="A0A427AGE6"/>
<accession>A0A427AGE6</accession>
<dbReference type="EMBL" id="AMZH03002519">
    <property type="protein sequence ID" value="RRT75308.1"/>
    <property type="molecule type" value="Genomic_DNA"/>
</dbReference>